<feature type="compositionally biased region" description="Acidic residues" evidence="1">
    <location>
        <begin position="476"/>
        <end position="490"/>
    </location>
</feature>
<dbReference type="InterPro" id="IPR045040">
    <property type="entry name" value="PORR_fam"/>
</dbReference>
<evidence type="ECO:0000259" key="2">
    <source>
        <dbReference type="Pfam" id="PF11955"/>
    </source>
</evidence>
<protein>
    <recommendedName>
        <fullName evidence="2">PORR domain-containing protein</fullName>
    </recommendedName>
</protein>
<accession>A0A1D1ZB12</accession>
<evidence type="ECO:0000256" key="1">
    <source>
        <dbReference type="SAM" id="MobiDB-lite"/>
    </source>
</evidence>
<feature type="domain" description="PORR" evidence="2">
    <location>
        <begin position="73"/>
        <end position="416"/>
    </location>
</feature>
<reference evidence="3" key="1">
    <citation type="submission" date="2015-07" db="EMBL/GenBank/DDBJ databases">
        <title>Transcriptome Assembly of Anthurium amnicola.</title>
        <authorList>
            <person name="Suzuki J."/>
        </authorList>
    </citation>
    <scope>NUCLEOTIDE SEQUENCE</scope>
</reference>
<proteinExistence type="predicted"/>
<feature type="region of interest" description="Disordered" evidence="1">
    <location>
        <begin position="1"/>
        <end position="30"/>
    </location>
</feature>
<name>A0A1D1ZB12_9ARAE</name>
<sequence length="553" mass="62989">VKTQNNIKARGCARDAPKSERRSSSRPPLSPEKMALLFHLDLGVAVRRTRLLLSPRCHHLRAATFVDAKVKWVRDRGLDHAVEKEKHLRPMHALKNLLLRRPPDGPSSTPSLPLSAIAELRDDLRLPFRAIRFIRKYPSAFLEEVPLSDDRRRPHVRPTPDLARLHEEEQLLYHSCRGETADRLLRLLMLTPRKRLPLHVVDRLRWDLGLPDDYARSLLPEYPDYFQIVSSDAVGGGGGRVSTVRGLDLELVCWNKELAVSAMERRAARTGGYEKGDPLAFPLQFSRGFDMEKKVRRWVEDWQRLPYLSPYEDAGRHLDPGSDLAEKWTVGMLHELLHLLVSKKTERDDLLLLGEHVGLRAGFKKALVRHTGIFYASNKIRAHTVVLREAYKRDLLVEKHPLMGMRYQYIHLMRQSAAIDAVTAPVHGSSRRGRESGRDVQFLEGSSIASRNGEDGGENYVDDREEELSGDSHSESEDESDDDDEQEENEAIGHDSPVDRDRHSVRREMPRTGKRTFGAEKIAKSNYVHLTSVASQLRTRKIARPFAPKGRGA</sequence>
<organism evidence="3">
    <name type="scientific">Anthurium amnicola</name>
    <dbReference type="NCBI Taxonomy" id="1678845"/>
    <lineage>
        <taxon>Eukaryota</taxon>
        <taxon>Viridiplantae</taxon>
        <taxon>Streptophyta</taxon>
        <taxon>Embryophyta</taxon>
        <taxon>Tracheophyta</taxon>
        <taxon>Spermatophyta</taxon>
        <taxon>Magnoliopsida</taxon>
        <taxon>Liliopsida</taxon>
        <taxon>Araceae</taxon>
        <taxon>Pothoideae</taxon>
        <taxon>Potheae</taxon>
        <taxon>Anthurium</taxon>
    </lineage>
</organism>
<dbReference type="Pfam" id="PF11955">
    <property type="entry name" value="PORR"/>
    <property type="match status" value="1"/>
</dbReference>
<dbReference type="GO" id="GO:0003723">
    <property type="term" value="F:RNA binding"/>
    <property type="evidence" value="ECO:0007669"/>
    <property type="project" value="InterPro"/>
</dbReference>
<feature type="compositionally biased region" description="Basic and acidic residues" evidence="1">
    <location>
        <begin position="491"/>
        <end position="518"/>
    </location>
</feature>
<feature type="non-terminal residue" evidence="3">
    <location>
        <position position="1"/>
    </location>
</feature>
<dbReference type="EMBL" id="GDJX01003875">
    <property type="protein sequence ID" value="JAT64061.1"/>
    <property type="molecule type" value="Transcribed_RNA"/>
</dbReference>
<evidence type="ECO:0000313" key="3">
    <source>
        <dbReference type="EMBL" id="JAT64061.1"/>
    </source>
</evidence>
<feature type="compositionally biased region" description="Basic and acidic residues" evidence="1">
    <location>
        <begin position="12"/>
        <end position="23"/>
    </location>
</feature>
<dbReference type="PANTHER" id="PTHR31476">
    <property type="entry name" value="PROTEIN WHAT'S THIS FACTOR 1 HOMOLOG, CHLOROPLASTIC"/>
    <property type="match status" value="1"/>
</dbReference>
<gene>
    <name evidence="3" type="ORF">g.88484</name>
</gene>
<dbReference type="PANTHER" id="PTHR31476:SF16">
    <property type="entry name" value="F14O23.23 PROTEIN"/>
    <property type="match status" value="1"/>
</dbReference>
<dbReference type="InterPro" id="IPR021099">
    <property type="entry name" value="PORR_domain"/>
</dbReference>
<feature type="region of interest" description="Disordered" evidence="1">
    <location>
        <begin position="425"/>
        <end position="518"/>
    </location>
</feature>
<dbReference type="AlphaFoldDB" id="A0A1D1ZB12"/>